<dbReference type="Proteomes" id="UP000198995">
    <property type="component" value="Unassembled WGS sequence"/>
</dbReference>
<dbReference type="AlphaFoldDB" id="A0A1G6X9D9"/>
<dbReference type="RefSeq" id="WP_091791867.1">
    <property type="nucleotide sequence ID" value="NZ_FNAF01000006.1"/>
</dbReference>
<evidence type="ECO:0000313" key="2">
    <source>
        <dbReference type="Proteomes" id="UP000198995"/>
    </source>
</evidence>
<gene>
    <name evidence="1" type="ORF">SAMN04489866_10687</name>
</gene>
<keyword evidence="2" id="KW-1185">Reference proteome</keyword>
<dbReference type="STRING" id="2741.SAMN04489866_10687"/>
<evidence type="ECO:0000313" key="1">
    <source>
        <dbReference type="EMBL" id="SDD74708.1"/>
    </source>
</evidence>
<reference evidence="1 2" key="1">
    <citation type="submission" date="2016-10" db="EMBL/GenBank/DDBJ databases">
        <authorList>
            <person name="de Groot N.N."/>
        </authorList>
    </citation>
    <scope>NUCLEOTIDE SEQUENCE [LARGE SCALE GENOMIC DNA]</scope>
    <source>
        <strain evidence="1 2">DSM 20475</strain>
    </source>
</reference>
<dbReference type="EMBL" id="FNAF01000006">
    <property type="protein sequence ID" value="SDD74708.1"/>
    <property type="molecule type" value="Genomic_DNA"/>
</dbReference>
<protein>
    <submittedName>
        <fullName evidence="1">Uncharacterized protein</fullName>
    </submittedName>
</protein>
<accession>A0A1G6X9D9</accession>
<proteinExistence type="predicted"/>
<name>A0A1G6X9D9_PEPNI</name>
<organism evidence="1 2">
    <name type="scientific">Peptococcus niger</name>
    <dbReference type="NCBI Taxonomy" id="2741"/>
    <lineage>
        <taxon>Bacteria</taxon>
        <taxon>Bacillati</taxon>
        <taxon>Bacillota</taxon>
        <taxon>Clostridia</taxon>
        <taxon>Eubacteriales</taxon>
        <taxon>Peptococcaceae</taxon>
        <taxon>Peptococcus</taxon>
    </lineage>
</organism>
<sequence>MTKRAEAYLKKYPKSEYLFIEDQEGDPERARLFHELTDEEAKYVLRKQGATEKEIAIAFD</sequence>